<dbReference type="Proteomes" id="UP000604825">
    <property type="component" value="Unassembled WGS sequence"/>
</dbReference>
<reference evidence="4" key="1">
    <citation type="submission" date="2020-10" db="EMBL/GenBank/DDBJ databases">
        <authorList>
            <person name="Han B."/>
            <person name="Lu T."/>
            <person name="Zhao Q."/>
            <person name="Huang X."/>
            <person name="Zhao Y."/>
        </authorList>
    </citation>
    <scope>NUCLEOTIDE SEQUENCE</scope>
</reference>
<comment type="similarity">
    <text evidence="1">Belongs to the UDP-glycosyltransferase family.</text>
</comment>
<dbReference type="InterPro" id="IPR002213">
    <property type="entry name" value="UDP_glucos_trans"/>
</dbReference>
<dbReference type="Gene3D" id="3.40.50.2000">
    <property type="entry name" value="Glycogen Phosphorylase B"/>
    <property type="match status" value="2"/>
</dbReference>
<keyword evidence="2" id="KW-0328">Glycosyltransferase</keyword>
<name>A0A811N3J7_9POAL</name>
<keyword evidence="3" id="KW-0808">Transferase</keyword>
<dbReference type="GO" id="GO:0080044">
    <property type="term" value="F:quercetin 7-O-glucosyltransferase activity"/>
    <property type="evidence" value="ECO:0007669"/>
    <property type="project" value="TreeGrafter"/>
</dbReference>
<dbReference type="PANTHER" id="PTHR11926">
    <property type="entry name" value="GLUCOSYL/GLUCURONOSYL TRANSFERASES"/>
    <property type="match status" value="1"/>
</dbReference>
<evidence type="ECO:0000256" key="3">
    <source>
        <dbReference type="ARBA" id="ARBA00022679"/>
    </source>
</evidence>
<comment type="caution">
    <text evidence="4">The sequence shown here is derived from an EMBL/GenBank/DDBJ whole genome shotgun (WGS) entry which is preliminary data.</text>
</comment>
<gene>
    <name evidence="4" type="ORF">NCGR_LOCUS13815</name>
</gene>
<proteinExistence type="inferred from homology"/>
<dbReference type="CDD" id="cd03784">
    <property type="entry name" value="GT1_Gtf-like"/>
    <property type="match status" value="1"/>
</dbReference>
<organism evidence="4 5">
    <name type="scientific">Miscanthus lutarioriparius</name>
    <dbReference type="NCBI Taxonomy" id="422564"/>
    <lineage>
        <taxon>Eukaryota</taxon>
        <taxon>Viridiplantae</taxon>
        <taxon>Streptophyta</taxon>
        <taxon>Embryophyta</taxon>
        <taxon>Tracheophyta</taxon>
        <taxon>Spermatophyta</taxon>
        <taxon>Magnoliopsida</taxon>
        <taxon>Liliopsida</taxon>
        <taxon>Poales</taxon>
        <taxon>Poaceae</taxon>
        <taxon>PACMAD clade</taxon>
        <taxon>Panicoideae</taxon>
        <taxon>Andropogonodae</taxon>
        <taxon>Andropogoneae</taxon>
        <taxon>Saccharinae</taxon>
        <taxon>Miscanthus</taxon>
    </lineage>
</organism>
<dbReference type="GO" id="GO:0080043">
    <property type="term" value="F:quercetin 3-O-glucosyltransferase activity"/>
    <property type="evidence" value="ECO:0007669"/>
    <property type="project" value="TreeGrafter"/>
</dbReference>
<dbReference type="PANTHER" id="PTHR11926:SF1161">
    <property type="entry name" value="GLYCOSYLTRANSFERASE"/>
    <property type="match status" value="1"/>
</dbReference>
<dbReference type="OrthoDB" id="5835829at2759"/>
<evidence type="ECO:0000313" key="4">
    <source>
        <dbReference type="EMBL" id="CAD6220269.1"/>
    </source>
</evidence>
<evidence type="ECO:0008006" key="6">
    <source>
        <dbReference type="Google" id="ProtNLM"/>
    </source>
</evidence>
<accession>A0A811N3J7</accession>
<dbReference type="Pfam" id="PF00201">
    <property type="entry name" value="UDPGT"/>
    <property type="match status" value="1"/>
</dbReference>
<protein>
    <recommendedName>
        <fullName evidence="6">Glycosyltransferase</fullName>
    </recommendedName>
</protein>
<dbReference type="EMBL" id="CAJGYO010000003">
    <property type="protein sequence ID" value="CAD6220269.1"/>
    <property type="molecule type" value="Genomic_DNA"/>
</dbReference>
<evidence type="ECO:0000313" key="5">
    <source>
        <dbReference type="Proteomes" id="UP000604825"/>
    </source>
</evidence>
<dbReference type="AlphaFoldDB" id="A0A811N3J7"/>
<evidence type="ECO:0000256" key="1">
    <source>
        <dbReference type="ARBA" id="ARBA00009995"/>
    </source>
</evidence>
<evidence type="ECO:0000256" key="2">
    <source>
        <dbReference type="ARBA" id="ARBA00022676"/>
    </source>
</evidence>
<dbReference type="SUPFAM" id="SSF53756">
    <property type="entry name" value="UDP-Glycosyltransferase/glycogen phosphorylase"/>
    <property type="match status" value="1"/>
</dbReference>
<dbReference type="FunFam" id="3.40.50.2000:FF:000065">
    <property type="entry name" value="Glycosyltransferase"/>
    <property type="match status" value="1"/>
</dbReference>
<keyword evidence="5" id="KW-1185">Reference proteome</keyword>
<sequence length="533" mass="57747">MAQQKPHVVLVPFPAHGHVAPHVQLARALHVRGVHATLVHNELHHRRLLRAATAAAPDEAFAVEVIPDGLSLDDPPRTLRAYHEAMERNCLEPFKALLRDLLLGTSRPGVPLVSCVVADTPMPLAAMAAREVGVPDVQFFTASAAGLMGYLQFQELLAREIVPLNPAYETDGSLDAPLDWVPGMKGALRLRDMPTFCRATDADDDWLLHFHVHQMKTAAASKAVILNTLYDMEKDVVDALAPLLPPIYTVGPLASVVHGGGGSSSGPAGGPTTTMVGVLQEDKECMAWLDGKAACSVVYFSVGSHASMGDAQLKEIASGLARCGSPYLWVLRPEMDAEVEVGKDGLVVPWCPLEAVLNHPAVGLFVTHCCWNSILESVVAGVPVLGCPVLSEQTTNCRQVCMAWGIGGELPQGAGSDEIVALMREMMTGRKGKDAREKTLQYVEVMDTQKKIKTYWPGKAALNDSTYGELETKVKALVKTKVDVDSSKLIPVVSFLNLSSSFLYPCGYYENYVARSMMCMQIWCTKSVLYVSY</sequence>